<comment type="caution">
    <text evidence="2">The sequence shown here is derived from an EMBL/GenBank/DDBJ whole genome shotgun (WGS) entry which is preliminary data.</text>
</comment>
<accession>A0ABQ5DME9</accession>
<dbReference type="InterPro" id="IPR003871">
    <property type="entry name" value="RFA1B/D_OB_1st"/>
</dbReference>
<evidence type="ECO:0000259" key="1">
    <source>
        <dbReference type="Pfam" id="PF02721"/>
    </source>
</evidence>
<evidence type="ECO:0000313" key="3">
    <source>
        <dbReference type="Proteomes" id="UP001151760"/>
    </source>
</evidence>
<gene>
    <name evidence="2" type="ORF">Tco_0937824</name>
</gene>
<feature type="domain" description="Replication protein A 70 kDa DNA-binding subunit B/D first OB fold" evidence="1">
    <location>
        <begin position="57"/>
        <end position="109"/>
    </location>
</feature>
<dbReference type="Pfam" id="PF02721">
    <property type="entry name" value="DUF223"/>
    <property type="match status" value="1"/>
</dbReference>
<dbReference type="CDD" id="cd04480">
    <property type="entry name" value="RPA1_DBD_A_like"/>
    <property type="match status" value="1"/>
</dbReference>
<keyword evidence="2" id="KW-0238">DNA-binding</keyword>
<dbReference type="Proteomes" id="UP001151760">
    <property type="component" value="Unassembled WGS sequence"/>
</dbReference>
<reference evidence="2" key="2">
    <citation type="submission" date="2022-01" db="EMBL/GenBank/DDBJ databases">
        <authorList>
            <person name="Yamashiro T."/>
            <person name="Shiraishi A."/>
            <person name="Satake H."/>
            <person name="Nakayama K."/>
        </authorList>
    </citation>
    <scope>NUCLEOTIDE SEQUENCE</scope>
</reference>
<name>A0ABQ5DME9_9ASTR</name>
<feature type="non-terminal residue" evidence="2">
    <location>
        <position position="243"/>
    </location>
</feature>
<keyword evidence="3" id="KW-1185">Reference proteome</keyword>
<dbReference type="GO" id="GO:0003677">
    <property type="term" value="F:DNA binding"/>
    <property type="evidence" value="ECO:0007669"/>
    <property type="project" value="UniProtKB-KW"/>
</dbReference>
<sequence>MEYGHGDDFGKYEQDERYGRFESDDDNCFKEFLLLISNDLKFKRSSVSQVVKLSGVKEGDKIHVIVRNGQLSYLNQYFREDMVVLMRNFNVIPNTESYKFTNHPYKIRFDRFSFARRSNTFNGDVNNTGFEVTKFCVIRSLNLDTDLPIGEVISWEYELREYEVYGSKVKVLPIKLKDAVYVVDLKSEKMLDYIISYEVKDKFLVSVENARVFDDGKDPHMIYINYQTGSKFDIVDGITKDVE</sequence>
<dbReference type="InterPro" id="IPR012340">
    <property type="entry name" value="NA-bd_OB-fold"/>
</dbReference>
<reference evidence="2" key="1">
    <citation type="journal article" date="2022" name="Int. J. Mol. Sci.">
        <title>Draft Genome of Tanacetum Coccineum: Genomic Comparison of Closely Related Tanacetum-Family Plants.</title>
        <authorList>
            <person name="Yamashiro T."/>
            <person name="Shiraishi A."/>
            <person name="Nakayama K."/>
            <person name="Satake H."/>
        </authorList>
    </citation>
    <scope>NUCLEOTIDE SEQUENCE</scope>
</reference>
<dbReference type="EMBL" id="BQNB010015266">
    <property type="protein sequence ID" value="GJT37959.1"/>
    <property type="molecule type" value="Genomic_DNA"/>
</dbReference>
<dbReference type="Gene3D" id="2.40.50.140">
    <property type="entry name" value="Nucleic acid-binding proteins"/>
    <property type="match status" value="1"/>
</dbReference>
<evidence type="ECO:0000313" key="2">
    <source>
        <dbReference type="EMBL" id="GJT37959.1"/>
    </source>
</evidence>
<organism evidence="2 3">
    <name type="scientific">Tanacetum coccineum</name>
    <dbReference type="NCBI Taxonomy" id="301880"/>
    <lineage>
        <taxon>Eukaryota</taxon>
        <taxon>Viridiplantae</taxon>
        <taxon>Streptophyta</taxon>
        <taxon>Embryophyta</taxon>
        <taxon>Tracheophyta</taxon>
        <taxon>Spermatophyta</taxon>
        <taxon>Magnoliopsida</taxon>
        <taxon>eudicotyledons</taxon>
        <taxon>Gunneridae</taxon>
        <taxon>Pentapetalae</taxon>
        <taxon>asterids</taxon>
        <taxon>campanulids</taxon>
        <taxon>Asterales</taxon>
        <taxon>Asteraceae</taxon>
        <taxon>Asteroideae</taxon>
        <taxon>Anthemideae</taxon>
        <taxon>Anthemidinae</taxon>
        <taxon>Tanacetum</taxon>
    </lineage>
</organism>
<proteinExistence type="predicted"/>
<protein>
    <submittedName>
        <fullName evidence="2">Replication protein A 70 kDa DNA-binding subunit D</fullName>
    </submittedName>
</protein>